<dbReference type="AlphaFoldDB" id="A0A088F8G2"/>
<evidence type="ECO:0008006" key="2">
    <source>
        <dbReference type="Google" id="ProtNLM"/>
    </source>
</evidence>
<sequence length="143" mass="16590">MVYIINAGYCHGDTLVGDLYQNPNLIKKRNIIFTAITRSKAWVRVCGLGDRMNMLIDEYNAVKNNAFELQFRYPTAKEIEKMNLIHRDLSETEKQKINQDISSFNDMLKIIGKIKSGENYVEDYPKDMQVALLALLENEKRNI</sequence>
<protein>
    <recommendedName>
        <fullName evidence="2">UvrD-like helicase C-terminal domain-containing protein</fullName>
    </recommendedName>
</protein>
<reference evidence="1" key="1">
    <citation type="journal article" date="2014" name="ISME J.">
        <title>Genomic insights into the uncultured genus 'Candidatus Magnetobacterium' in the phylum Nitrospirae.</title>
        <authorList>
            <person name="Lin W."/>
            <person name="Deng A."/>
            <person name="Wang Z."/>
            <person name="Li Y."/>
            <person name="Wen T."/>
            <person name="Wu L.F."/>
            <person name="Wu M."/>
            <person name="Pan Y."/>
        </authorList>
    </citation>
    <scope>NUCLEOTIDE SEQUENCE</scope>
    <source>
        <strain evidence="1">MYR-1</strain>
    </source>
</reference>
<name>A0A088F8G2_9BACT</name>
<dbReference type="EMBL" id="KM433674">
    <property type="protein sequence ID" value="AIM41279.1"/>
    <property type="molecule type" value="Genomic_DNA"/>
</dbReference>
<proteinExistence type="predicted"/>
<organism evidence="1">
    <name type="scientific">Candidatus Magnetobacterium casense</name>
    <dbReference type="NCBI Taxonomy" id="1455061"/>
    <lineage>
        <taxon>Bacteria</taxon>
        <taxon>Pseudomonadati</taxon>
        <taxon>Nitrospirota</taxon>
        <taxon>Thermodesulfovibrionia</taxon>
        <taxon>Thermodesulfovibrionales</taxon>
        <taxon>Candidatus Magnetobacteriaceae</taxon>
        <taxon>Candidatus Magnetobacterium</taxon>
    </lineage>
</organism>
<gene>
    <name evidence="1" type="ORF">Mcas_0684</name>
</gene>
<evidence type="ECO:0000313" key="1">
    <source>
        <dbReference type="EMBL" id="AIM41279.1"/>
    </source>
</evidence>
<accession>A0A088F8G2</accession>